<proteinExistence type="inferred from homology"/>
<sequence length="325" mass="33860">MIVLTQDDVAALLPMTDAIEVVAGVMKGVSDRTAQLPLRSVVPVGEDNKMGVMPGAIADPACYGVKLVSLFPGNPARGLSSHRGAIVLFEAETGGAVAMMDAGLLTAIRTAAASAVATRTLAREDASKLALVGYGEQAEHHLHAMLAVRPIERVVVAGRSAEKAAAFAEQAAAHFPEVAFSSSTDLRSAVESADIVCTVTAAPKPIVSGDWVREGAHVNVVGSSIPSMREVDDRMVERGKIWVDYLPSTLAQAGEIVEMIAAGKLKEEDLAGEIGAVLQGRIAGRSTAEQITVYRSLGVAAQDLAAAHFVLERARATGRGQSVSF</sequence>
<dbReference type="RefSeq" id="WP_090029816.1">
    <property type="nucleotide sequence ID" value="NZ_FNEB01000009.1"/>
</dbReference>
<dbReference type="Proteomes" id="UP000199340">
    <property type="component" value="Unassembled WGS sequence"/>
</dbReference>
<evidence type="ECO:0000313" key="2">
    <source>
        <dbReference type="EMBL" id="SDJ18116.1"/>
    </source>
</evidence>
<comment type="similarity">
    <text evidence="1">Belongs to the ornithine cyclodeaminase/mu-crystallin family.</text>
</comment>
<evidence type="ECO:0000256" key="1">
    <source>
        <dbReference type="ARBA" id="ARBA00008903"/>
    </source>
</evidence>
<dbReference type="PANTHER" id="PTHR13812:SF19">
    <property type="entry name" value="KETIMINE REDUCTASE MU-CRYSTALLIN"/>
    <property type="match status" value="1"/>
</dbReference>
<keyword evidence="3" id="KW-1185">Reference proteome</keyword>
<dbReference type="GO" id="GO:0019752">
    <property type="term" value="P:carboxylic acid metabolic process"/>
    <property type="evidence" value="ECO:0007669"/>
    <property type="project" value="UniProtKB-ARBA"/>
</dbReference>
<name>A0A1G8RME6_9RHOB</name>
<protein>
    <submittedName>
        <fullName evidence="2">Ornithine cyclodeaminase</fullName>
    </submittedName>
</protein>
<dbReference type="InterPro" id="IPR003462">
    <property type="entry name" value="ODC_Mu_crystall"/>
</dbReference>
<dbReference type="EMBL" id="FNEB01000009">
    <property type="protein sequence ID" value="SDJ18116.1"/>
    <property type="molecule type" value="Genomic_DNA"/>
</dbReference>
<dbReference type="OrthoDB" id="9785971at2"/>
<accession>A0A1G8RME6</accession>
<reference evidence="2 3" key="1">
    <citation type="submission" date="2016-10" db="EMBL/GenBank/DDBJ databases">
        <authorList>
            <person name="de Groot N.N."/>
        </authorList>
    </citation>
    <scope>NUCLEOTIDE SEQUENCE [LARGE SCALE GENOMIC DNA]</scope>
    <source>
        <strain evidence="2 3">DSM 28010</strain>
    </source>
</reference>
<dbReference type="Pfam" id="PF02423">
    <property type="entry name" value="OCD_Mu_crystall"/>
    <property type="match status" value="1"/>
</dbReference>
<dbReference type="Gene3D" id="3.40.50.720">
    <property type="entry name" value="NAD(P)-binding Rossmann-like Domain"/>
    <property type="match status" value="1"/>
</dbReference>
<dbReference type="FunFam" id="3.40.50.720:FF:000311">
    <property type="entry name" value="Ornithine cyclodeaminase"/>
    <property type="match status" value="1"/>
</dbReference>
<dbReference type="GO" id="GO:0005737">
    <property type="term" value="C:cytoplasm"/>
    <property type="evidence" value="ECO:0007669"/>
    <property type="project" value="TreeGrafter"/>
</dbReference>
<dbReference type="InterPro" id="IPR023401">
    <property type="entry name" value="ODC_N"/>
</dbReference>
<dbReference type="GO" id="GO:0016491">
    <property type="term" value="F:oxidoreductase activity"/>
    <property type="evidence" value="ECO:0007669"/>
    <property type="project" value="UniProtKB-ARBA"/>
</dbReference>
<gene>
    <name evidence="2" type="ORF">SAMN05421850_109184</name>
</gene>
<dbReference type="InterPro" id="IPR036291">
    <property type="entry name" value="NAD(P)-bd_dom_sf"/>
</dbReference>
<dbReference type="PANTHER" id="PTHR13812">
    <property type="entry name" value="KETIMINE REDUCTASE MU-CRYSTALLIN"/>
    <property type="match status" value="1"/>
</dbReference>
<dbReference type="AlphaFoldDB" id="A0A1G8RME6"/>
<evidence type="ECO:0000313" key="3">
    <source>
        <dbReference type="Proteomes" id="UP000199340"/>
    </source>
</evidence>
<dbReference type="STRING" id="490829.SAMN05421850_109184"/>
<dbReference type="PIRSF" id="PIRSF001439">
    <property type="entry name" value="CryM"/>
    <property type="match status" value="1"/>
</dbReference>
<dbReference type="Gene3D" id="3.30.1780.10">
    <property type="entry name" value="ornithine cyclodeaminase, domain 1"/>
    <property type="match status" value="1"/>
</dbReference>
<dbReference type="SUPFAM" id="SSF51735">
    <property type="entry name" value="NAD(P)-binding Rossmann-fold domains"/>
    <property type="match status" value="1"/>
</dbReference>
<organism evidence="2 3">
    <name type="scientific">Lutimaribacter saemankumensis</name>
    <dbReference type="NCBI Taxonomy" id="490829"/>
    <lineage>
        <taxon>Bacteria</taxon>
        <taxon>Pseudomonadati</taxon>
        <taxon>Pseudomonadota</taxon>
        <taxon>Alphaproteobacteria</taxon>
        <taxon>Rhodobacterales</taxon>
        <taxon>Roseobacteraceae</taxon>
        <taxon>Lutimaribacter</taxon>
    </lineage>
</organism>